<sequence>MAYSPPRPGSKIIIVGGGCFGLSTAYALSLKQQYDIYVFDRQPIPCPDAASTDINKIVRLDYADNTLYMHLAIESLSLWHQWNKERAEKNQCPVFHQSGVLLFGQEDFSDFEKKSIKAIQEAGYGHFIDVYSSPEEIVRAFPQFQQAVDNGFKKAYLNKQGGWCNSAEAVKHVYQKCLDNGVHFVVGEKRGHFAKLYCDPKNPATVLGIQTADDKIHHGDLVLLTTGSWTAGLIDMHHQVIASGQQVVHFTPPPQLKETWEKMPVWCGDLSNTGYYGFPVNADGKMKIGKHHSGYLNPRETDQISVPRTQVTHACDTIPIGALREFRQFLGKFLPETSALDITYARMCWYSDSIDGHFVVCPHPDYHNLVVATGDSGHAMKFMPVVGFKIRDVIEGIDSDYTRAWKWRQLEAQDTQLDNLRAATLIQRVILEEKGNEEARMATLEEFKVARPHL</sequence>
<evidence type="ECO:0000256" key="5">
    <source>
        <dbReference type="ARBA" id="ARBA00023002"/>
    </source>
</evidence>
<accession>A0A1X0R886</accession>
<name>A0A1X0R886_RHIZD</name>
<comment type="cofactor">
    <cofactor evidence="1">
        <name>FAD</name>
        <dbReference type="ChEBI" id="CHEBI:57692"/>
    </cofactor>
</comment>
<dbReference type="PANTHER" id="PTHR10961">
    <property type="entry name" value="PEROXISOMAL SARCOSINE OXIDASE"/>
    <property type="match status" value="1"/>
</dbReference>
<dbReference type="Proteomes" id="UP000242414">
    <property type="component" value="Unassembled WGS sequence"/>
</dbReference>
<protein>
    <submittedName>
        <fullName evidence="7">FAD dependent oxidoreductase</fullName>
    </submittedName>
</protein>
<dbReference type="InterPro" id="IPR036188">
    <property type="entry name" value="FAD/NAD-bd_sf"/>
</dbReference>
<organism evidence="7">
    <name type="scientific">Rhizopus microsporus var. microsporus</name>
    <dbReference type="NCBI Taxonomy" id="86635"/>
    <lineage>
        <taxon>Eukaryota</taxon>
        <taxon>Fungi</taxon>
        <taxon>Fungi incertae sedis</taxon>
        <taxon>Mucoromycota</taxon>
        <taxon>Mucoromycotina</taxon>
        <taxon>Mucoromycetes</taxon>
        <taxon>Mucorales</taxon>
        <taxon>Mucorineae</taxon>
        <taxon>Rhizopodaceae</taxon>
        <taxon>Rhizopus</taxon>
    </lineage>
</organism>
<dbReference type="OrthoDB" id="2219495at2759"/>
<reference evidence="7" key="1">
    <citation type="journal article" date="2016" name="Proc. Natl. Acad. Sci. U.S.A.">
        <title>Lipid metabolic changes in an early divergent fungus govern the establishment of a mutualistic symbiosis with endobacteria.</title>
        <authorList>
            <person name="Lastovetsky O.A."/>
            <person name="Gaspar M.L."/>
            <person name="Mondo S.J."/>
            <person name="LaButti K.M."/>
            <person name="Sandor L."/>
            <person name="Grigoriev I.V."/>
            <person name="Henry S.A."/>
            <person name="Pawlowska T.E."/>
        </authorList>
    </citation>
    <scope>NUCLEOTIDE SEQUENCE [LARGE SCALE GENOMIC DNA]</scope>
    <source>
        <strain evidence="7">ATCC 52814</strain>
    </source>
</reference>
<dbReference type="PANTHER" id="PTHR10961:SF46">
    <property type="entry name" value="PEROXISOMAL SARCOSINE OXIDASE"/>
    <property type="match status" value="1"/>
</dbReference>
<keyword evidence="4" id="KW-0274">FAD</keyword>
<dbReference type="SUPFAM" id="SSF51905">
    <property type="entry name" value="FAD/NAD(P)-binding domain"/>
    <property type="match status" value="1"/>
</dbReference>
<evidence type="ECO:0000256" key="2">
    <source>
        <dbReference type="ARBA" id="ARBA00010989"/>
    </source>
</evidence>
<evidence type="ECO:0000256" key="4">
    <source>
        <dbReference type="ARBA" id="ARBA00022827"/>
    </source>
</evidence>
<gene>
    <name evidence="7" type="ORF">BCV72DRAFT_303947</name>
</gene>
<dbReference type="AlphaFoldDB" id="A0A1X0R886"/>
<evidence type="ECO:0000259" key="6">
    <source>
        <dbReference type="Pfam" id="PF01266"/>
    </source>
</evidence>
<dbReference type="Pfam" id="PF01266">
    <property type="entry name" value="DAO"/>
    <property type="match status" value="1"/>
</dbReference>
<dbReference type="SUPFAM" id="SSF54373">
    <property type="entry name" value="FAD-linked reductases, C-terminal domain"/>
    <property type="match status" value="1"/>
</dbReference>
<keyword evidence="3" id="KW-0285">Flavoprotein</keyword>
<proteinExistence type="inferred from homology"/>
<evidence type="ECO:0000256" key="3">
    <source>
        <dbReference type="ARBA" id="ARBA00022630"/>
    </source>
</evidence>
<dbReference type="GO" id="GO:0008115">
    <property type="term" value="F:sarcosine oxidase activity"/>
    <property type="evidence" value="ECO:0007669"/>
    <property type="project" value="TreeGrafter"/>
</dbReference>
<dbReference type="Gene3D" id="3.50.50.60">
    <property type="entry name" value="FAD/NAD(P)-binding domain"/>
    <property type="match status" value="1"/>
</dbReference>
<dbReference type="VEuPathDB" id="FungiDB:BCV72DRAFT_303947"/>
<feature type="domain" description="FAD dependent oxidoreductase" evidence="6">
    <location>
        <begin position="11"/>
        <end position="387"/>
    </location>
</feature>
<dbReference type="GO" id="GO:0050660">
    <property type="term" value="F:flavin adenine dinucleotide binding"/>
    <property type="evidence" value="ECO:0007669"/>
    <property type="project" value="InterPro"/>
</dbReference>
<evidence type="ECO:0000313" key="7">
    <source>
        <dbReference type="EMBL" id="ORE08174.1"/>
    </source>
</evidence>
<dbReference type="EMBL" id="KV921892">
    <property type="protein sequence ID" value="ORE08174.1"/>
    <property type="molecule type" value="Genomic_DNA"/>
</dbReference>
<keyword evidence="5" id="KW-0560">Oxidoreductase</keyword>
<evidence type="ECO:0000256" key="1">
    <source>
        <dbReference type="ARBA" id="ARBA00001974"/>
    </source>
</evidence>
<dbReference type="InterPro" id="IPR006076">
    <property type="entry name" value="FAD-dep_OxRdtase"/>
</dbReference>
<dbReference type="InterPro" id="IPR045170">
    <property type="entry name" value="MTOX"/>
</dbReference>
<dbReference type="Gene3D" id="3.30.9.10">
    <property type="entry name" value="D-Amino Acid Oxidase, subunit A, domain 2"/>
    <property type="match status" value="1"/>
</dbReference>
<comment type="similarity">
    <text evidence="2">Belongs to the MSOX/MTOX family.</text>
</comment>